<protein>
    <submittedName>
        <fullName evidence="2">Transport protein</fullName>
    </submittedName>
</protein>
<dbReference type="PANTHER" id="PTHR38457:SF1">
    <property type="entry name" value="REGULATOR ABRB-RELATED"/>
    <property type="match status" value="1"/>
</dbReference>
<feature type="transmembrane region" description="Helical" evidence="1">
    <location>
        <begin position="20"/>
        <end position="40"/>
    </location>
</feature>
<reference evidence="2 3" key="1">
    <citation type="submission" date="2018-06" db="EMBL/GenBank/DDBJ databases">
        <authorList>
            <consortium name="Pathogen Informatics"/>
            <person name="Doyle S."/>
        </authorList>
    </citation>
    <scope>NUCLEOTIDE SEQUENCE [LARGE SCALE GENOMIC DNA]</scope>
    <source>
        <strain evidence="2 3">NCTC8258</strain>
    </source>
</reference>
<proteinExistence type="predicted"/>
<evidence type="ECO:0000313" key="3">
    <source>
        <dbReference type="Proteomes" id="UP000255509"/>
    </source>
</evidence>
<sequence length="92" mass="9852">MIAGIVLSLRGSTLQLPRGIFLAAQAILGCMIAQNLNGSILTTLALYWPVVLLVLLVTLLSSAVVGWLLYVTARCPATPAHGGLRRAARRQW</sequence>
<feature type="transmembrane region" description="Helical" evidence="1">
    <location>
        <begin position="46"/>
        <end position="70"/>
    </location>
</feature>
<evidence type="ECO:0000313" key="2">
    <source>
        <dbReference type="EMBL" id="SUH16860.1"/>
    </source>
</evidence>
<keyword evidence="1" id="KW-0812">Transmembrane</keyword>
<organism evidence="2 3">
    <name type="scientific">Salmonella enterica I</name>
    <dbReference type="NCBI Taxonomy" id="59201"/>
    <lineage>
        <taxon>Bacteria</taxon>
        <taxon>Pseudomonadati</taxon>
        <taxon>Pseudomonadota</taxon>
        <taxon>Gammaproteobacteria</taxon>
        <taxon>Enterobacterales</taxon>
        <taxon>Enterobacteriaceae</taxon>
        <taxon>Salmonella</taxon>
    </lineage>
</organism>
<dbReference type="InterPro" id="IPR007820">
    <property type="entry name" value="AbrB_fam"/>
</dbReference>
<accession>A0A379WC75</accession>
<dbReference type="GO" id="GO:0016020">
    <property type="term" value="C:membrane"/>
    <property type="evidence" value="ECO:0007669"/>
    <property type="project" value="InterPro"/>
</dbReference>
<dbReference type="Proteomes" id="UP000255509">
    <property type="component" value="Unassembled WGS sequence"/>
</dbReference>
<dbReference type="GO" id="GO:0010468">
    <property type="term" value="P:regulation of gene expression"/>
    <property type="evidence" value="ECO:0007669"/>
    <property type="project" value="InterPro"/>
</dbReference>
<dbReference type="PANTHER" id="PTHR38457">
    <property type="entry name" value="REGULATOR ABRB-RELATED"/>
    <property type="match status" value="1"/>
</dbReference>
<keyword evidence="1" id="KW-1133">Transmembrane helix</keyword>
<keyword evidence="1" id="KW-0472">Membrane</keyword>
<evidence type="ECO:0000256" key="1">
    <source>
        <dbReference type="SAM" id="Phobius"/>
    </source>
</evidence>
<dbReference type="Pfam" id="PF05145">
    <property type="entry name" value="AbrB"/>
    <property type="match status" value="1"/>
</dbReference>
<dbReference type="EMBL" id="UGXS01000004">
    <property type="protein sequence ID" value="SUH16860.1"/>
    <property type="molecule type" value="Genomic_DNA"/>
</dbReference>
<gene>
    <name evidence="2" type="ORF">NCTC8258_04631</name>
</gene>
<name>A0A379WC75_SALET</name>
<dbReference type="AlphaFoldDB" id="A0A379WC75"/>